<proteinExistence type="predicted"/>
<accession>A0A7R9V3I5</accession>
<evidence type="ECO:0000313" key="1">
    <source>
        <dbReference type="EMBL" id="CAD8281869.1"/>
    </source>
</evidence>
<name>A0A7R9V3I5_9CHLO</name>
<sequence length="160" mass="17491">MPSTRLTILTDYCSADGLRPEKARAAHMAPGGMAEHASSAQARLSRPTCFVSASMLVAAAMRAQKSSSVENTCCCAGLLSAPPARAMTPDFWYSPTRRSKKLVLPCRPEHGQCVFAVVQDSAFRLQERGGRDRVFEEVHDSAFRVQEKGGRVRRASAHMH</sequence>
<dbReference type="AlphaFoldDB" id="A0A7R9V3I5"/>
<protein>
    <submittedName>
        <fullName evidence="1">Uncharacterized protein</fullName>
    </submittedName>
</protein>
<dbReference type="EMBL" id="HBEC01004169">
    <property type="protein sequence ID" value="CAD8281869.1"/>
    <property type="molecule type" value="Transcribed_RNA"/>
</dbReference>
<gene>
    <name evidence="1" type="ORF">CEUR00632_LOCUS1904</name>
</gene>
<organism evidence="1">
    <name type="scientific">Chlamydomonas euryale</name>
    <dbReference type="NCBI Taxonomy" id="1486919"/>
    <lineage>
        <taxon>Eukaryota</taxon>
        <taxon>Viridiplantae</taxon>
        <taxon>Chlorophyta</taxon>
        <taxon>core chlorophytes</taxon>
        <taxon>Chlorophyceae</taxon>
        <taxon>CS clade</taxon>
        <taxon>Chlamydomonadales</taxon>
        <taxon>Chlamydomonadaceae</taxon>
        <taxon>Chlamydomonas</taxon>
    </lineage>
</organism>
<reference evidence="1" key="1">
    <citation type="submission" date="2021-01" db="EMBL/GenBank/DDBJ databases">
        <authorList>
            <person name="Corre E."/>
            <person name="Pelletier E."/>
            <person name="Niang G."/>
            <person name="Scheremetjew M."/>
            <person name="Finn R."/>
            <person name="Kale V."/>
            <person name="Holt S."/>
            <person name="Cochrane G."/>
            <person name="Meng A."/>
            <person name="Brown T."/>
            <person name="Cohen L."/>
        </authorList>
    </citation>
    <scope>NUCLEOTIDE SEQUENCE</scope>
    <source>
        <strain evidence="1">CCMP219</strain>
    </source>
</reference>